<evidence type="ECO:0000256" key="1">
    <source>
        <dbReference type="SAM" id="Coils"/>
    </source>
</evidence>
<evidence type="ECO:0000313" key="2">
    <source>
        <dbReference type="EMBL" id="EEH35961.2"/>
    </source>
</evidence>
<sequence>MKTSLTALHQEFESTIQKLHSQNQQLQAECQSLQAECQSLQTALNSSQSQFQSRLKPSLPDPEKFTGQTLKFDTWLPSIKAKLRVEDKLHSLKQVSDESLAVYITKFERILYEARAQD</sequence>
<dbReference type="HOGENOM" id="CLU_2073848_0_0_1"/>
<dbReference type="AlphaFoldDB" id="C1GP39"/>
<reference evidence="2 3" key="1">
    <citation type="journal article" date="2011" name="PLoS Genet.">
        <title>Comparative genomic analysis of human fungal pathogens causing paracoccidioidomycosis.</title>
        <authorList>
            <person name="Desjardins C.A."/>
            <person name="Champion M.D."/>
            <person name="Holder J.W."/>
            <person name="Muszewska A."/>
            <person name="Goldberg J."/>
            <person name="Bailao A.M."/>
            <person name="Brigido M.M."/>
            <person name="Ferreira M.E."/>
            <person name="Garcia A.M."/>
            <person name="Grynberg M."/>
            <person name="Gujja S."/>
            <person name="Heiman D.I."/>
            <person name="Henn M.R."/>
            <person name="Kodira C.D."/>
            <person name="Leon-Narvaez H."/>
            <person name="Longo L.V."/>
            <person name="Ma L.J."/>
            <person name="Malavazi I."/>
            <person name="Matsuo A.L."/>
            <person name="Morais F.V."/>
            <person name="Pereira M."/>
            <person name="Rodriguez-Brito S."/>
            <person name="Sakthikumar S."/>
            <person name="Salem-Izacc S.M."/>
            <person name="Sykes S.M."/>
            <person name="Teixeira M.M."/>
            <person name="Vallejo M.C."/>
            <person name="Walter M.E."/>
            <person name="Yandava C."/>
            <person name="Young S."/>
            <person name="Zeng Q."/>
            <person name="Zucker J."/>
            <person name="Felipe M.S."/>
            <person name="Goldman G.H."/>
            <person name="Haas B.J."/>
            <person name="McEwen J.G."/>
            <person name="Nino-Vega G."/>
            <person name="Puccia R."/>
            <person name="San-Blas G."/>
            <person name="Soares C.M."/>
            <person name="Birren B.W."/>
            <person name="Cuomo C.A."/>
        </authorList>
    </citation>
    <scope>NUCLEOTIDE SEQUENCE [LARGE SCALE GENOMIC DNA]</scope>
    <source>
        <strain evidence="3">ATCC MYA-826 / Pb01</strain>
    </source>
</reference>
<feature type="coiled-coil region" evidence="1">
    <location>
        <begin position="9"/>
        <end position="50"/>
    </location>
</feature>
<keyword evidence="3" id="KW-1185">Reference proteome</keyword>
<proteinExistence type="predicted"/>
<keyword evidence="1" id="KW-0175">Coiled coil</keyword>
<organism evidence="2 3">
    <name type="scientific">Paracoccidioides lutzii (strain ATCC MYA-826 / Pb01)</name>
    <name type="common">Paracoccidioides brasiliensis</name>
    <dbReference type="NCBI Taxonomy" id="502779"/>
    <lineage>
        <taxon>Eukaryota</taxon>
        <taxon>Fungi</taxon>
        <taxon>Dikarya</taxon>
        <taxon>Ascomycota</taxon>
        <taxon>Pezizomycotina</taxon>
        <taxon>Eurotiomycetes</taxon>
        <taxon>Eurotiomycetidae</taxon>
        <taxon>Onygenales</taxon>
        <taxon>Ajellomycetaceae</taxon>
        <taxon>Paracoccidioides</taxon>
    </lineage>
</organism>
<dbReference type="GeneID" id="9100830"/>
<dbReference type="OrthoDB" id="4210046at2759"/>
<accession>C1GP39</accession>
<dbReference type="EMBL" id="KN293992">
    <property type="protein sequence ID" value="EEH35961.2"/>
    <property type="molecule type" value="Genomic_DNA"/>
</dbReference>
<protein>
    <recommendedName>
        <fullName evidence="4">Retrotransposon gag domain-containing protein</fullName>
    </recommendedName>
</protein>
<dbReference type="KEGG" id="pbl:PAAG_00284"/>
<dbReference type="VEuPathDB" id="FungiDB:PAAG_00284"/>
<dbReference type="RefSeq" id="XP_015700301.1">
    <property type="nucleotide sequence ID" value="XM_015843966.1"/>
</dbReference>
<evidence type="ECO:0008006" key="4">
    <source>
        <dbReference type="Google" id="ProtNLM"/>
    </source>
</evidence>
<dbReference type="Proteomes" id="UP000002059">
    <property type="component" value="Partially assembled WGS sequence"/>
</dbReference>
<evidence type="ECO:0000313" key="3">
    <source>
        <dbReference type="Proteomes" id="UP000002059"/>
    </source>
</evidence>
<name>C1GP39_PARBA</name>
<gene>
    <name evidence="2" type="ORF">PAAG_00284</name>
</gene>